<reference evidence="1 2" key="1">
    <citation type="journal article" date="2021" name="Environ. Microbiol.">
        <title>Gene family expansions and transcriptome signatures uncover fungal adaptations to wood decay.</title>
        <authorList>
            <person name="Hage H."/>
            <person name="Miyauchi S."/>
            <person name="Viragh M."/>
            <person name="Drula E."/>
            <person name="Min B."/>
            <person name="Chaduli D."/>
            <person name="Navarro D."/>
            <person name="Favel A."/>
            <person name="Norest M."/>
            <person name="Lesage-Meessen L."/>
            <person name="Balint B."/>
            <person name="Merenyi Z."/>
            <person name="de Eugenio L."/>
            <person name="Morin E."/>
            <person name="Martinez A.T."/>
            <person name="Baldrian P."/>
            <person name="Stursova M."/>
            <person name="Martinez M.J."/>
            <person name="Novotny C."/>
            <person name="Magnuson J.K."/>
            <person name="Spatafora J.W."/>
            <person name="Maurice S."/>
            <person name="Pangilinan J."/>
            <person name="Andreopoulos W."/>
            <person name="LaButti K."/>
            <person name="Hundley H."/>
            <person name="Na H."/>
            <person name="Kuo A."/>
            <person name="Barry K."/>
            <person name="Lipzen A."/>
            <person name="Henrissat B."/>
            <person name="Riley R."/>
            <person name="Ahrendt S."/>
            <person name="Nagy L.G."/>
            <person name="Grigoriev I.V."/>
            <person name="Martin F."/>
            <person name="Rosso M.N."/>
        </authorList>
    </citation>
    <scope>NUCLEOTIDE SEQUENCE [LARGE SCALE GENOMIC DNA]</scope>
    <source>
        <strain evidence="1 2">CIRM-BRFM 1785</strain>
    </source>
</reference>
<sequence length="151" mass="16906">MFQTAAYLAELLEAMLTLGLYRGLTMFGQSELSYEYPGTVSAVNTPLGIEDKPAHTAAGHVTQLLRVGVGHSSRTRRTEVIVRRIWCTRQVWGINVIVKTTADVHLDLVVYDQVRLWSKYANEPRAGKLWFTHSTSATRTAALFLEVVNID</sequence>
<dbReference type="EMBL" id="JADCUA010000011">
    <property type="protein sequence ID" value="KAH9836236.1"/>
    <property type="molecule type" value="Genomic_DNA"/>
</dbReference>
<keyword evidence="2" id="KW-1185">Reference proteome</keyword>
<dbReference type="RefSeq" id="XP_047778521.1">
    <property type="nucleotide sequence ID" value="XM_047927496.1"/>
</dbReference>
<organism evidence="1 2">
    <name type="scientific">Rhodofomes roseus</name>
    <dbReference type="NCBI Taxonomy" id="34475"/>
    <lineage>
        <taxon>Eukaryota</taxon>
        <taxon>Fungi</taxon>
        <taxon>Dikarya</taxon>
        <taxon>Basidiomycota</taxon>
        <taxon>Agaricomycotina</taxon>
        <taxon>Agaricomycetes</taxon>
        <taxon>Polyporales</taxon>
        <taxon>Rhodofomes</taxon>
    </lineage>
</organism>
<gene>
    <name evidence="1" type="ORF">C8Q71DRAFT_858237</name>
</gene>
<comment type="caution">
    <text evidence="1">The sequence shown here is derived from an EMBL/GenBank/DDBJ whole genome shotgun (WGS) entry which is preliminary data.</text>
</comment>
<name>A0ABQ8KG20_9APHY</name>
<protein>
    <submittedName>
        <fullName evidence="1">Uncharacterized protein</fullName>
    </submittedName>
</protein>
<proteinExistence type="predicted"/>
<dbReference type="GeneID" id="72008228"/>
<dbReference type="Proteomes" id="UP000814176">
    <property type="component" value="Unassembled WGS sequence"/>
</dbReference>
<evidence type="ECO:0000313" key="1">
    <source>
        <dbReference type="EMBL" id="KAH9836236.1"/>
    </source>
</evidence>
<accession>A0ABQ8KG20</accession>
<evidence type="ECO:0000313" key="2">
    <source>
        <dbReference type="Proteomes" id="UP000814176"/>
    </source>
</evidence>